<dbReference type="AlphaFoldDB" id="A0A3N5BLG1"/>
<keyword evidence="3" id="KW-1185">Reference proteome</keyword>
<dbReference type="InterPro" id="IPR013785">
    <property type="entry name" value="Aldolase_TIM"/>
</dbReference>
<comment type="caution">
    <text evidence="2">The sequence shown here is derived from an EMBL/GenBank/DDBJ whole genome shotgun (WGS) entry which is preliminary data.</text>
</comment>
<protein>
    <submittedName>
        <fullName evidence="2">Phosphosulfolactate synthase</fullName>
    </submittedName>
</protein>
<gene>
    <name evidence="2" type="ORF">EDD75_0818</name>
</gene>
<dbReference type="Pfam" id="PF02679">
    <property type="entry name" value="ComA"/>
    <property type="match status" value="1"/>
</dbReference>
<comment type="similarity">
    <text evidence="1">Belongs to the phosphosulfolactate synthase family.</text>
</comment>
<sequence length="265" mass="28643">MTWQEITGLLPASRSLKRPRNSGITMVLDKGLGLSGTRDFLEVAGPYVDFIKLGFGTAVLYNPALLAKKVELIRSCGIHVYPGGTFVEIALARGHLPACLKCCEAIGFTAIEISDGSLSFDRKVRDYAIYLAREAGFTVLTEVGKKRLPLCPSPMEMARQANADLKAGARWVIVEGRESGCQTGIYDAQGQLKETVYQAFCGAVSSLETIIWEAPRKSQQVELINRLGPDVNLGNIPPSEVLALEAMRRGLRGDTIAMIAGVAEA</sequence>
<dbReference type="InterPro" id="IPR003830">
    <property type="entry name" value="ComA_synth"/>
</dbReference>
<dbReference type="RefSeq" id="WP_245963061.1">
    <property type="nucleotide sequence ID" value="NZ_RKRE01000002.1"/>
</dbReference>
<dbReference type="InterPro" id="IPR036112">
    <property type="entry name" value="ComA_synth_sf"/>
</dbReference>
<evidence type="ECO:0000313" key="2">
    <source>
        <dbReference type="EMBL" id="RPF46575.1"/>
    </source>
</evidence>
<dbReference type="SUPFAM" id="SSF102110">
    <property type="entry name" value="(2r)-phospho-3-sulfolactate synthase ComA"/>
    <property type="match status" value="1"/>
</dbReference>
<name>A0A3N5BLG1_9THEO</name>
<accession>A0A3N5BLG1</accession>
<reference evidence="2 3" key="1">
    <citation type="submission" date="2018-11" db="EMBL/GenBank/DDBJ databases">
        <title>Genomic Encyclopedia of Type Strains, Phase IV (KMG-IV): sequencing the most valuable type-strain genomes for metagenomic binning, comparative biology and taxonomic classification.</title>
        <authorList>
            <person name="Goeker M."/>
        </authorList>
    </citation>
    <scope>NUCLEOTIDE SEQUENCE [LARGE SCALE GENOMIC DNA]</scope>
    <source>
        <strain evidence="2 3">DSM 102936</strain>
    </source>
</reference>
<dbReference type="Gene3D" id="3.20.20.70">
    <property type="entry name" value="Aldolase class I"/>
    <property type="match status" value="1"/>
</dbReference>
<evidence type="ECO:0000256" key="1">
    <source>
        <dbReference type="ARBA" id="ARBA00010424"/>
    </source>
</evidence>
<organism evidence="2 3">
    <name type="scientific">Thermodesulfitimonas autotrophica</name>
    <dbReference type="NCBI Taxonomy" id="1894989"/>
    <lineage>
        <taxon>Bacteria</taxon>
        <taxon>Bacillati</taxon>
        <taxon>Bacillota</taxon>
        <taxon>Clostridia</taxon>
        <taxon>Thermoanaerobacterales</taxon>
        <taxon>Thermoanaerobacteraceae</taxon>
        <taxon>Thermodesulfitimonas</taxon>
    </lineage>
</organism>
<dbReference type="EMBL" id="RKRE01000002">
    <property type="protein sequence ID" value="RPF46575.1"/>
    <property type="molecule type" value="Genomic_DNA"/>
</dbReference>
<evidence type="ECO:0000313" key="3">
    <source>
        <dbReference type="Proteomes" id="UP000282654"/>
    </source>
</evidence>
<proteinExistence type="inferred from homology"/>
<dbReference type="Proteomes" id="UP000282654">
    <property type="component" value="Unassembled WGS sequence"/>
</dbReference>